<sequence length="66" mass="7967">MALYPFKILYKEYMDPDKFINIMVQIRDMIPLEGKQLIEIQEMTEKEKTELLLVMNEVIRSLVYIL</sequence>
<protein>
    <submittedName>
        <fullName evidence="1">Uncharacterized protein</fullName>
    </submittedName>
</protein>
<name>A0A6C0HN39_9ZZZZ</name>
<accession>A0A6C0HN39</accession>
<reference evidence="1" key="1">
    <citation type="journal article" date="2020" name="Nature">
        <title>Giant virus diversity and host interactions through global metagenomics.</title>
        <authorList>
            <person name="Schulz F."/>
            <person name="Roux S."/>
            <person name="Paez-Espino D."/>
            <person name="Jungbluth S."/>
            <person name="Walsh D.A."/>
            <person name="Denef V.J."/>
            <person name="McMahon K.D."/>
            <person name="Konstantinidis K.T."/>
            <person name="Eloe-Fadrosh E.A."/>
            <person name="Kyrpides N.C."/>
            <person name="Woyke T."/>
        </authorList>
    </citation>
    <scope>NUCLEOTIDE SEQUENCE</scope>
    <source>
        <strain evidence="1">GVMAG-M-3300023184-160</strain>
    </source>
</reference>
<dbReference type="EMBL" id="MN739993">
    <property type="protein sequence ID" value="QHT81797.1"/>
    <property type="molecule type" value="Genomic_DNA"/>
</dbReference>
<evidence type="ECO:0000313" key="1">
    <source>
        <dbReference type="EMBL" id="QHT81797.1"/>
    </source>
</evidence>
<dbReference type="AlphaFoldDB" id="A0A6C0HN39"/>
<proteinExistence type="predicted"/>
<organism evidence="1">
    <name type="scientific">viral metagenome</name>
    <dbReference type="NCBI Taxonomy" id="1070528"/>
    <lineage>
        <taxon>unclassified sequences</taxon>
        <taxon>metagenomes</taxon>
        <taxon>organismal metagenomes</taxon>
    </lineage>
</organism>